<dbReference type="AlphaFoldDB" id="A0A4Y2MXG7"/>
<protein>
    <submittedName>
        <fullName evidence="1">Uncharacterized protein</fullName>
    </submittedName>
</protein>
<accession>A0A4Y2MXG7</accession>
<gene>
    <name evidence="1" type="ORF">AVEN_85042_1</name>
</gene>
<evidence type="ECO:0000313" key="1">
    <source>
        <dbReference type="EMBL" id="GBN31044.1"/>
    </source>
</evidence>
<evidence type="ECO:0000313" key="2">
    <source>
        <dbReference type="Proteomes" id="UP000499080"/>
    </source>
</evidence>
<dbReference type="EMBL" id="BGPR01008024">
    <property type="protein sequence ID" value="GBN31044.1"/>
    <property type="molecule type" value="Genomic_DNA"/>
</dbReference>
<comment type="caution">
    <text evidence="1">The sequence shown here is derived from an EMBL/GenBank/DDBJ whole genome shotgun (WGS) entry which is preliminary data.</text>
</comment>
<proteinExistence type="predicted"/>
<dbReference type="Proteomes" id="UP000499080">
    <property type="component" value="Unassembled WGS sequence"/>
</dbReference>
<organism evidence="1 2">
    <name type="scientific">Araneus ventricosus</name>
    <name type="common">Orbweaver spider</name>
    <name type="synonym">Epeira ventricosa</name>
    <dbReference type="NCBI Taxonomy" id="182803"/>
    <lineage>
        <taxon>Eukaryota</taxon>
        <taxon>Metazoa</taxon>
        <taxon>Ecdysozoa</taxon>
        <taxon>Arthropoda</taxon>
        <taxon>Chelicerata</taxon>
        <taxon>Arachnida</taxon>
        <taxon>Araneae</taxon>
        <taxon>Araneomorphae</taxon>
        <taxon>Entelegynae</taxon>
        <taxon>Araneoidea</taxon>
        <taxon>Araneidae</taxon>
        <taxon>Araneus</taxon>
    </lineage>
</organism>
<name>A0A4Y2MXG7_ARAVE</name>
<sequence length="107" mass="12055">MRRTSHRSSTSDPSCGICGIQEVPDRAGKVYWGSIVHKPRVSLDGVQTYVPCFEKIYSISSDVKSLTNDCNLELEDEMEDPDFRLPSTSRTKSVTIEFRKILLSALK</sequence>
<reference evidence="1 2" key="1">
    <citation type="journal article" date="2019" name="Sci. Rep.">
        <title>Orb-weaving spider Araneus ventricosus genome elucidates the spidroin gene catalogue.</title>
        <authorList>
            <person name="Kono N."/>
            <person name="Nakamura H."/>
            <person name="Ohtoshi R."/>
            <person name="Moran D.A.P."/>
            <person name="Shinohara A."/>
            <person name="Yoshida Y."/>
            <person name="Fujiwara M."/>
            <person name="Mori M."/>
            <person name="Tomita M."/>
            <person name="Arakawa K."/>
        </authorList>
    </citation>
    <scope>NUCLEOTIDE SEQUENCE [LARGE SCALE GENOMIC DNA]</scope>
</reference>
<keyword evidence="2" id="KW-1185">Reference proteome</keyword>